<dbReference type="Proteomes" id="UP000740926">
    <property type="component" value="Unassembled WGS sequence"/>
</dbReference>
<feature type="region of interest" description="Disordered" evidence="1">
    <location>
        <begin position="55"/>
        <end position="105"/>
    </location>
</feature>
<accession>A0A9P6XS71</accession>
<name>A0A9P6XS71_9FUNG</name>
<dbReference type="AlphaFoldDB" id="A0A9P6XS71"/>
<organism evidence="2 3">
    <name type="scientific">Rhizopus delemar</name>
    <dbReference type="NCBI Taxonomy" id="936053"/>
    <lineage>
        <taxon>Eukaryota</taxon>
        <taxon>Fungi</taxon>
        <taxon>Fungi incertae sedis</taxon>
        <taxon>Mucoromycota</taxon>
        <taxon>Mucoromycotina</taxon>
        <taxon>Mucoromycetes</taxon>
        <taxon>Mucorales</taxon>
        <taxon>Mucorineae</taxon>
        <taxon>Rhizopodaceae</taxon>
        <taxon>Rhizopus</taxon>
    </lineage>
</organism>
<proteinExistence type="predicted"/>
<reference evidence="2 3" key="1">
    <citation type="journal article" date="2020" name="Microb. Genom.">
        <title>Genetic diversity of clinical and environmental Mucorales isolates obtained from an investigation of mucormycosis cases among solid organ transplant recipients.</title>
        <authorList>
            <person name="Nguyen M.H."/>
            <person name="Kaul D."/>
            <person name="Muto C."/>
            <person name="Cheng S.J."/>
            <person name="Richter R.A."/>
            <person name="Bruno V.M."/>
            <person name="Liu G."/>
            <person name="Beyhan S."/>
            <person name="Sundermann A.J."/>
            <person name="Mounaud S."/>
            <person name="Pasculle A.W."/>
            <person name="Nierman W.C."/>
            <person name="Driscoll E."/>
            <person name="Cumbie R."/>
            <person name="Clancy C.J."/>
            <person name="Dupont C.L."/>
        </authorList>
    </citation>
    <scope>NUCLEOTIDE SEQUENCE [LARGE SCALE GENOMIC DNA]</scope>
    <source>
        <strain evidence="2 3">GL24</strain>
    </source>
</reference>
<evidence type="ECO:0000313" key="2">
    <source>
        <dbReference type="EMBL" id="KAG1531358.1"/>
    </source>
</evidence>
<feature type="region of interest" description="Disordered" evidence="1">
    <location>
        <begin position="1"/>
        <end position="42"/>
    </location>
</feature>
<comment type="caution">
    <text evidence="2">The sequence shown here is derived from an EMBL/GenBank/DDBJ whole genome shotgun (WGS) entry which is preliminary data.</text>
</comment>
<protein>
    <submittedName>
        <fullName evidence="2">Uncharacterized protein</fullName>
    </submittedName>
</protein>
<evidence type="ECO:0000256" key="1">
    <source>
        <dbReference type="SAM" id="MobiDB-lite"/>
    </source>
</evidence>
<evidence type="ECO:0000313" key="3">
    <source>
        <dbReference type="Proteomes" id="UP000740926"/>
    </source>
</evidence>
<feature type="compositionally biased region" description="Basic and acidic residues" evidence="1">
    <location>
        <begin position="65"/>
        <end position="79"/>
    </location>
</feature>
<feature type="compositionally biased region" description="Basic and acidic residues" evidence="1">
    <location>
        <begin position="22"/>
        <end position="33"/>
    </location>
</feature>
<sequence length="105" mass="11682">MPRRLKSPGSVASTAIRMGSMAEERGKDGEDGQRSQVIQPGVRYDLVAQPLARLRRQQGGAQADTHAEHDHRAPWDARLHVFPRHHAKARQQQQDQAESTRTAAA</sequence>
<feature type="compositionally biased region" description="Polar residues" evidence="1">
    <location>
        <begin position="90"/>
        <end position="105"/>
    </location>
</feature>
<gene>
    <name evidence="2" type="ORF">G6F50_016741</name>
</gene>
<keyword evidence="3" id="KW-1185">Reference proteome</keyword>
<dbReference type="EMBL" id="JAANIU010010998">
    <property type="protein sequence ID" value="KAG1531358.1"/>
    <property type="molecule type" value="Genomic_DNA"/>
</dbReference>